<name>A0A1I8ALV4_9BILA</name>
<sequence>MQGQVPWRPKALYSATCLQKVQTTANTKRVVSRGNCRKATRYRPSAPRSDQSIASAEGGRVAEEEEAAAYNACWGGGESWRGGAGCRKRLSAESWYTSEGRTFAYDHTSERPPIAYDHTTLNIRELVRSRKSSSVGPGQYLDRRRLGNPRKATTASTLVLKTIQTILAYLELAAKIPWFRWIRFFWPWSLPLAIALQPLQK</sequence>
<dbReference type="AlphaFoldDB" id="A0A1I8ALV4"/>
<evidence type="ECO:0000256" key="1">
    <source>
        <dbReference type="SAM" id="MobiDB-lite"/>
    </source>
</evidence>
<organism evidence="2 3">
    <name type="scientific">Steinernema glaseri</name>
    <dbReference type="NCBI Taxonomy" id="37863"/>
    <lineage>
        <taxon>Eukaryota</taxon>
        <taxon>Metazoa</taxon>
        <taxon>Ecdysozoa</taxon>
        <taxon>Nematoda</taxon>
        <taxon>Chromadorea</taxon>
        <taxon>Rhabditida</taxon>
        <taxon>Tylenchina</taxon>
        <taxon>Panagrolaimomorpha</taxon>
        <taxon>Strongyloidoidea</taxon>
        <taxon>Steinernematidae</taxon>
        <taxon>Steinernema</taxon>
    </lineage>
</organism>
<keyword evidence="2" id="KW-1185">Reference proteome</keyword>
<reference evidence="3" key="1">
    <citation type="submission" date="2016-11" db="UniProtKB">
        <authorList>
            <consortium name="WormBaseParasite"/>
        </authorList>
    </citation>
    <scope>IDENTIFICATION</scope>
</reference>
<accession>A0A1I8ALV4</accession>
<feature type="region of interest" description="Disordered" evidence="1">
    <location>
        <begin position="35"/>
        <end position="60"/>
    </location>
</feature>
<evidence type="ECO:0000313" key="3">
    <source>
        <dbReference type="WBParaSite" id="L893_g7297.t1"/>
    </source>
</evidence>
<proteinExistence type="predicted"/>
<dbReference type="Proteomes" id="UP000095287">
    <property type="component" value="Unplaced"/>
</dbReference>
<evidence type="ECO:0000313" key="2">
    <source>
        <dbReference type="Proteomes" id="UP000095287"/>
    </source>
</evidence>
<dbReference type="WBParaSite" id="L893_g7297.t1">
    <property type="protein sequence ID" value="L893_g7297.t1"/>
    <property type="gene ID" value="L893_g7297"/>
</dbReference>
<protein>
    <submittedName>
        <fullName evidence="3">Uncharacterized protein</fullName>
    </submittedName>
</protein>